<comment type="similarity">
    <text evidence="5">Belongs to the SAT4 family.</text>
</comment>
<feature type="compositionally biased region" description="Polar residues" evidence="6">
    <location>
        <begin position="350"/>
        <end position="365"/>
    </location>
</feature>
<feature type="domain" description="Rhodopsin" evidence="8">
    <location>
        <begin position="21"/>
        <end position="265"/>
    </location>
</feature>
<dbReference type="AlphaFoldDB" id="C7Z208"/>
<dbReference type="InParanoid" id="C7Z208"/>
<dbReference type="PANTHER" id="PTHR33048:SF152">
    <property type="entry name" value="INTEGRAL MEMBRANE PROTEIN"/>
    <property type="match status" value="1"/>
</dbReference>
<keyword evidence="3 7" id="KW-1133">Transmembrane helix</keyword>
<dbReference type="RefSeq" id="XP_003047631.1">
    <property type="nucleotide sequence ID" value="XM_003047585.1"/>
</dbReference>
<dbReference type="VEuPathDB" id="FungiDB:NECHADRAFT_50742"/>
<proteinExistence type="inferred from homology"/>
<dbReference type="OMA" id="GIFIMIC"/>
<dbReference type="InterPro" id="IPR049326">
    <property type="entry name" value="Rhodopsin_dom_fungi"/>
</dbReference>
<feature type="transmembrane region" description="Helical" evidence="7">
    <location>
        <begin position="41"/>
        <end position="60"/>
    </location>
</feature>
<dbReference type="InterPro" id="IPR052337">
    <property type="entry name" value="SAT4-like"/>
</dbReference>
<accession>C7Z208</accession>
<evidence type="ECO:0000313" key="9">
    <source>
        <dbReference type="EMBL" id="EEU41918.1"/>
    </source>
</evidence>
<evidence type="ECO:0000259" key="8">
    <source>
        <dbReference type="Pfam" id="PF20684"/>
    </source>
</evidence>
<keyword evidence="10" id="KW-1185">Reference proteome</keyword>
<dbReference type="GO" id="GO:0016020">
    <property type="term" value="C:membrane"/>
    <property type="evidence" value="ECO:0007669"/>
    <property type="project" value="UniProtKB-SubCell"/>
</dbReference>
<reference evidence="9 10" key="1">
    <citation type="journal article" date="2009" name="PLoS Genet.">
        <title>The genome of Nectria haematococca: contribution of supernumerary chromosomes to gene expansion.</title>
        <authorList>
            <person name="Coleman J.J."/>
            <person name="Rounsley S.D."/>
            <person name="Rodriguez-Carres M."/>
            <person name="Kuo A."/>
            <person name="Wasmann C.C."/>
            <person name="Grimwood J."/>
            <person name="Schmutz J."/>
            <person name="Taga M."/>
            <person name="White G.J."/>
            <person name="Zhou S."/>
            <person name="Schwartz D.C."/>
            <person name="Freitag M."/>
            <person name="Ma L.J."/>
            <person name="Danchin E.G."/>
            <person name="Henrissat B."/>
            <person name="Coutinho P.M."/>
            <person name="Nelson D.R."/>
            <person name="Straney D."/>
            <person name="Napoli C.A."/>
            <person name="Barker B.M."/>
            <person name="Gribskov M."/>
            <person name="Rep M."/>
            <person name="Kroken S."/>
            <person name="Molnar I."/>
            <person name="Rensing C."/>
            <person name="Kennell J.C."/>
            <person name="Zamora J."/>
            <person name="Farman M.L."/>
            <person name="Selker E.U."/>
            <person name="Salamov A."/>
            <person name="Shapiro H."/>
            <person name="Pangilinan J."/>
            <person name="Lindquist E."/>
            <person name="Lamers C."/>
            <person name="Grigoriev I.V."/>
            <person name="Geiser D.M."/>
            <person name="Covert S.F."/>
            <person name="Temporini E."/>
            <person name="Vanetten H.D."/>
        </authorList>
    </citation>
    <scope>NUCLEOTIDE SEQUENCE [LARGE SCALE GENOMIC DNA]</scope>
    <source>
        <strain evidence="10">ATCC MYA-4622 / CBS 123669 / FGSC 9596 / NRRL 45880 / 77-13-4</strain>
    </source>
</reference>
<organism evidence="9 10">
    <name type="scientific">Fusarium vanettenii (strain ATCC MYA-4622 / CBS 123669 / FGSC 9596 / NRRL 45880 / 77-13-4)</name>
    <name type="common">Fusarium solani subsp. pisi</name>
    <dbReference type="NCBI Taxonomy" id="660122"/>
    <lineage>
        <taxon>Eukaryota</taxon>
        <taxon>Fungi</taxon>
        <taxon>Dikarya</taxon>
        <taxon>Ascomycota</taxon>
        <taxon>Pezizomycotina</taxon>
        <taxon>Sordariomycetes</taxon>
        <taxon>Hypocreomycetidae</taxon>
        <taxon>Hypocreales</taxon>
        <taxon>Nectriaceae</taxon>
        <taxon>Fusarium</taxon>
        <taxon>Fusarium solani species complex</taxon>
        <taxon>Fusarium vanettenii</taxon>
    </lineage>
</organism>
<feature type="region of interest" description="Disordered" evidence="6">
    <location>
        <begin position="324"/>
        <end position="365"/>
    </location>
</feature>
<feature type="transmembrane region" description="Helical" evidence="7">
    <location>
        <begin position="129"/>
        <end position="153"/>
    </location>
</feature>
<evidence type="ECO:0000256" key="5">
    <source>
        <dbReference type="ARBA" id="ARBA00038359"/>
    </source>
</evidence>
<sequence length="365" mass="40354">AMPVDKELWGEYAAGAFMIILRFFARWKVIGIENFGIEDAFMGVALVTYSAITALIHLITQYGSTIGQTPESVYLLTDEQVASFAIGQKLTFADWLIYLLYIWSLKSTLLVMFARLAKDLPREELILKIVIGYTAFAFVGAAISHICVCLPVHKSWQVVPYPGDACALRNLNYYLVSFFNASSDLAIIAVPVPIIFKARIPLWRRLLLASLLCSGIFVIIATILRSYYSLKSITLLPVASGWTSRETFVAAVAVSIPGIKPLFSRSRWFRFRSTADNAAYYNGSRGKKGTHELVTFGGSGQRGRTDVEEEGAADWTVSGKEIRGTRLSSDGSEDIILSSRDERGMPSIYVTKSYTPSSEQRGSSS</sequence>
<evidence type="ECO:0000313" key="10">
    <source>
        <dbReference type="Proteomes" id="UP000005206"/>
    </source>
</evidence>
<dbReference type="Pfam" id="PF20684">
    <property type="entry name" value="Fung_rhodopsin"/>
    <property type="match status" value="1"/>
</dbReference>
<dbReference type="EMBL" id="GG698906">
    <property type="protein sequence ID" value="EEU41918.1"/>
    <property type="molecule type" value="Genomic_DNA"/>
</dbReference>
<dbReference type="GeneID" id="9671590"/>
<evidence type="ECO:0000256" key="7">
    <source>
        <dbReference type="SAM" id="Phobius"/>
    </source>
</evidence>
<dbReference type="eggNOG" id="ENOG502SH4E">
    <property type="taxonomic scope" value="Eukaryota"/>
</dbReference>
<feature type="non-terminal residue" evidence="9">
    <location>
        <position position="1"/>
    </location>
</feature>
<dbReference type="PANTHER" id="PTHR33048">
    <property type="entry name" value="PTH11-LIKE INTEGRAL MEMBRANE PROTEIN (AFU_ORTHOLOGUE AFUA_5G11245)"/>
    <property type="match status" value="1"/>
</dbReference>
<gene>
    <name evidence="9" type="ORF">NECHADRAFT_50742</name>
</gene>
<evidence type="ECO:0000256" key="2">
    <source>
        <dbReference type="ARBA" id="ARBA00022692"/>
    </source>
</evidence>
<comment type="subcellular location">
    <subcellularLocation>
        <location evidence="1">Membrane</location>
        <topology evidence="1">Multi-pass membrane protein</topology>
    </subcellularLocation>
</comment>
<evidence type="ECO:0000256" key="6">
    <source>
        <dbReference type="SAM" id="MobiDB-lite"/>
    </source>
</evidence>
<evidence type="ECO:0000256" key="4">
    <source>
        <dbReference type="ARBA" id="ARBA00023136"/>
    </source>
</evidence>
<keyword evidence="2 7" id="KW-0812">Transmembrane</keyword>
<feature type="transmembrane region" description="Helical" evidence="7">
    <location>
        <begin position="173"/>
        <end position="194"/>
    </location>
</feature>
<feature type="transmembrane region" description="Helical" evidence="7">
    <location>
        <begin position="12"/>
        <end position="29"/>
    </location>
</feature>
<name>C7Z208_FUSV7</name>
<protein>
    <recommendedName>
        <fullName evidence="8">Rhodopsin domain-containing protein</fullName>
    </recommendedName>
</protein>
<feature type="transmembrane region" description="Helical" evidence="7">
    <location>
        <begin position="206"/>
        <end position="227"/>
    </location>
</feature>
<evidence type="ECO:0000256" key="3">
    <source>
        <dbReference type="ARBA" id="ARBA00022989"/>
    </source>
</evidence>
<dbReference type="KEGG" id="nhe:NECHADRAFT_50742"/>
<feature type="transmembrane region" description="Helical" evidence="7">
    <location>
        <begin position="95"/>
        <end position="117"/>
    </location>
</feature>
<dbReference type="HOGENOM" id="CLU_019101_0_0_1"/>
<evidence type="ECO:0000256" key="1">
    <source>
        <dbReference type="ARBA" id="ARBA00004141"/>
    </source>
</evidence>
<dbReference type="Proteomes" id="UP000005206">
    <property type="component" value="Chromosome 10"/>
</dbReference>
<keyword evidence="4 7" id="KW-0472">Membrane</keyword>
<dbReference type="OrthoDB" id="4329349at2759"/>